<gene>
    <name evidence="8 10" type="primary">bioC</name>
    <name evidence="10" type="ORF">J2R62_13640</name>
</gene>
<evidence type="ECO:0000313" key="10">
    <source>
        <dbReference type="EMBL" id="MBO1109240.1"/>
    </source>
</evidence>
<evidence type="ECO:0000256" key="7">
    <source>
        <dbReference type="ARBA" id="ARBA00022756"/>
    </source>
</evidence>
<name>A0A8I2B5R6_PLESH</name>
<keyword evidence="5 8" id="KW-0808">Transferase</keyword>
<dbReference type="UniPathway" id="UPA00078"/>
<sequence length="277" mass="30785">MNKPLTMTLTPDLLPTPSVHKSQIASRFSRAAGSYDSAAALQREVGHELMQMASLPSQAKLNEPILLDIGSGTGYFSQLWRERGLHVIALDLAEGMLDFARSEGRASSYICADMEALPLADASVDYCFSSLAMQWSDDLATVLRECRRVTKPGGLILFSTLLQGTLHELQAAWQGLDQQKHINHFLCKNEVNIALAQAGIRHYHLNFSHKKVMYPGVVALMRDLKAIGANHRHGERNPGLGGKQQLAELEQRYRERFEHQTMLPASYEVCCGVIVNE</sequence>
<evidence type="ECO:0000256" key="6">
    <source>
        <dbReference type="ARBA" id="ARBA00022691"/>
    </source>
</evidence>
<dbReference type="Gene3D" id="3.40.50.150">
    <property type="entry name" value="Vaccinia Virus protein VP39"/>
    <property type="match status" value="1"/>
</dbReference>
<dbReference type="GO" id="GO:0010340">
    <property type="term" value="F:carboxyl-O-methyltransferase activity"/>
    <property type="evidence" value="ECO:0007669"/>
    <property type="project" value="UniProtKB-UniRule"/>
</dbReference>
<comment type="pathway">
    <text evidence="2 8">Cofactor biosynthesis; biotin biosynthesis.</text>
</comment>
<evidence type="ECO:0000256" key="3">
    <source>
        <dbReference type="ARBA" id="ARBA00012327"/>
    </source>
</evidence>
<dbReference type="GO" id="GO:0032259">
    <property type="term" value="P:methylation"/>
    <property type="evidence" value="ECO:0007669"/>
    <property type="project" value="UniProtKB-KW"/>
</dbReference>
<dbReference type="HAMAP" id="MF_00835">
    <property type="entry name" value="BioC"/>
    <property type="match status" value="1"/>
</dbReference>
<dbReference type="InterPro" id="IPR011814">
    <property type="entry name" value="BioC"/>
</dbReference>
<evidence type="ECO:0000256" key="8">
    <source>
        <dbReference type="HAMAP-Rule" id="MF_00835"/>
    </source>
</evidence>
<dbReference type="AlphaFoldDB" id="A0A8I2B5R6"/>
<organism evidence="10 11">
    <name type="scientific">Plesiomonas shigelloides</name>
    <name type="common">Aeromonas shigelloides</name>
    <dbReference type="NCBI Taxonomy" id="703"/>
    <lineage>
        <taxon>Bacteria</taxon>
        <taxon>Pseudomonadati</taxon>
        <taxon>Pseudomonadota</taxon>
        <taxon>Gammaproteobacteria</taxon>
        <taxon>Enterobacterales</taxon>
        <taxon>Enterobacteriaceae</taxon>
        <taxon>Plesiomonas</taxon>
    </lineage>
</organism>
<evidence type="ECO:0000256" key="2">
    <source>
        <dbReference type="ARBA" id="ARBA00004746"/>
    </source>
</evidence>
<dbReference type="EMBL" id="JAFNAA010000016">
    <property type="protein sequence ID" value="MBO1109240.1"/>
    <property type="molecule type" value="Genomic_DNA"/>
</dbReference>
<keyword evidence="7 8" id="KW-0093">Biotin biosynthesis</keyword>
<dbReference type="EC" id="2.1.1.197" evidence="3 8"/>
<evidence type="ECO:0000256" key="5">
    <source>
        <dbReference type="ARBA" id="ARBA00022679"/>
    </source>
</evidence>
<dbReference type="InterPro" id="IPR050602">
    <property type="entry name" value="Malonyl-ACP_OMT"/>
</dbReference>
<comment type="caution">
    <text evidence="10">The sequence shown here is derived from an EMBL/GenBank/DDBJ whole genome shotgun (WGS) entry which is preliminary data.</text>
</comment>
<dbReference type="PANTHER" id="PTHR13090:SF1">
    <property type="entry name" value="ARGININE-HYDROXYLASE NDUFAF5, MITOCHONDRIAL"/>
    <property type="match status" value="1"/>
</dbReference>
<dbReference type="NCBIfam" id="TIGR02072">
    <property type="entry name" value="BioC"/>
    <property type="match status" value="1"/>
</dbReference>
<dbReference type="GO" id="GO:0008757">
    <property type="term" value="F:S-adenosylmethionine-dependent methyltransferase activity"/>
    <property type="evidence" value="ECO:0007669"/>
    <property type="project" value="InterPro"/>
</dbReference>
<evidence type="ECO:0000256" key="4">
    <source>
        <dbReference type="ARBA" id="ARBA00022603"/>
    </source>
</evidence>
<evidence type="ECO:0000259" key="9">
    <source>
        <dbReference type="Pfam" id="PF08241"/>
    </source>
</evidence>
<comment type="similarity">
    <text evidence="8">Belongs to the methyltransferase superfamily.</text>
</comment>
<dbReference type="Pfam" id="PF08241">
    <property type="entry name" value="Methyltransf_11"/>
    <property type="match status" value="1"/>
</dbReference>
<dbReference type="GO" id="GO:0009102">
    <property type="term" value="P:biotin biosynthetic process"/>
    <property type="evidence" value="ECO:0007669"/>
    <property type="project" value="UniProtKB-UniRule"/>
</dbReference>
<evidence type="ECO:0000313" key="11">
    <source>
        <dbReference type="Proteomes" id="UP000664658"/>
    </source>
</evidence>
<proteinExistence type="inferred from homology"/>
<dbReference type="SUPFAM" id="SSF53335">
    <property type="entry name" value="S-adenosyl-L-methionine-dependent methyltransferases"/>
    <property type="match status" value="1"/>
</dbReference>
<dbReference type="PANTHER" id="PTHR13090">
    <property type="entry name" value="ARGININE-HYDROXYLASE NDUFAF5, MITOCHONDRIAL"/>
    <property type="match status" value="1"/>
</dbReference>
<dbReference type="GO" id="GO:0102130">
    <property type="term" value="F:malonyl-CoA methyltransferase activity"/>
    <property type="evidence" value="ECO:0007669"/>
    <property type="project" value="UniProtKB-EC"/>
</dbReference>
<comment type="function">
    <text evidence="8">Converts the free carboxyl group of a malonyl-thioester to its methyl ester by transfer of a methyl group from S-adenosyl-L-methionine (SAM). It allows to synthesize pimeloyl-ACP via the fatty acid synthetic pathway.</text>
</comment>
<dbReference type="Proteomes" id="UP000664658">
    <property type="component" value="Unassembled WGS sequence"/>
</dbReference>
<accession>A0A8I2B5R6</accession>
<protein>
    <recommendedName>
        <fullName evidence="3 8">Malonyl-[acyl-carrier protein] O-methyltransferase</fullName>
        <shortName evidence="8">Malonyl-ACP O-methyltransferase</shortName>
        <ecNumber evidence="3 8">2.1.1.197</ecNumber>
    </recommendedName>
    <alternativeName>
        <fullName evidence="8">Biotin synthesis protein BioC</fullName>
    </alternativeName>
</protein>
<dbReference type="InterPro" id="IPR013216">
    <property type="entry name" value="Methyltransf_11"/>
</dbReference>
<reference evidence="10" key="1">
    <citation type="submission" date="2021-03" db="EMBL/GenBank/DDBJ databases">
        <title>Plesiomonas shigelloides zfcc0051, isolated from zebrafish feces.</title>
        <authorList>
            <person name="Vanderhoek Z."/>
            <person name="Gaulke C."/>
        </authorList>
    </citation>
    <scope>NUCLEOTIDE SEQUENCE</scope>
    <source>
        <strain evidence="10">Zfcc0051</strain>
    </source>
</reference>
<evidence type="ECO:0000256" key="1">
    <source>
        <dbReference type="ARBA" id="ARBA00000852"/>
    </source>
</evidence>
<dbReference type="InterPro" id="IPR029063">
    <property type="entry name" value="SAM-dependent_MTases_sf"/>
</dbReference>
<comment type="catalytic activity">
    <reaction evidence="1 8">
        <text>malonyl-[ACP] + S-adenosyl-L-methionine = malonyl-[ACP] methyl ester + S-adenosyl-L-homocysteine</text>
        <dbReference type="Rhea" id="RHEA:17105"/>
        <dbReference type="Rhea" id="RHEA-COMP:9623"/>
        <dbReference type="Rhea" id="RHEA-COMP:9954"/>
        <dbReference type="ChEBI" id="CHEBI:57856"/>
        <dbReference type="ChEBI" id="CHEBI:59789"/>
        <dbReference type="ChEBI" id="CHEBI:78449"/>
        <dbReference type="ChEBI" id="CHEBI:78845"/>
        <dbReference type="EC" id="2.1.1.197"/>
    </reaction>
</comment>
<dbReference type="CDD" id="cd02440">
    <property type="entry name" value="AdoMet_MTases"/>
    <property type="match status" value="1"/>
</dbReference>
<keyword evidence="6 8" id="KW-0949">S-adenosyl-L-methionine</keyword>
<feature type="domain" description="Methyltransferase type 11" evidence="9">
    <location>
        <begin position="67"/>
        <end position="158"/>
    </location>
</feature>
<keyword evidence="4 8" id="KW-0489">Methyltransferase</keyword>